<keyword evidence="2" id="KW-1185">Reference proteome</keyword>
<reference evidence="1 2" key="1">
    <citation type="submission" date="2024-05" db="EMBL/GenBank/DDBJ databases">
        <title>Genome sequencing and assembly of Indian major carp, Cirrhinus mrigala (Hamilton, 1822).</title>
        <authorList>
            <person name="Mohindra V."/>
            <person name="Chowdhury L.M."/>
            <person name="Lal K."/>
            <person name="Jena J.K."/>
        </authorList>
    </citation>
    <scope>NUCLEOTIDE SEQUENCE [LARGE SCALE GENOMIC DNA]</scope>
    <source>
        <strain evidence="1">CM1030</strain>
        <tissue evidence="1">Blood</tissue>
    </source>
</reference>
<organism evidence="1 2">
    <name type="scientific">Cirrhinus mrigala</name>
    <name type="common">Mrigala</name>
    <dbReference type="NCBI Taxonomy" id="683832"/>
    <lineage>
        <taxon>Eukaryota</taxon>
        <taxon>Metazoa</taxon>
        <taxon>Chordata</taxon>
        <taxon>Craniata</taxon>
        <taxon>Vertebrata</taxon>
        <taxon>Euteleostomi</taxon>
        <taxon>Actinopterygii</taxon>
        <taxon>Neopterygii</taxon>
        <taxon>Teleostei</taxon>
        <taxon>Ostariophysi</taxon>
        <taxon>Cypriniformes</taxon>
        <taxon>Cyprinidae</taxon>
        <taxon>Labeoninae</taxon>
        <taxon>Labeonini</taxon>
        <taxon>Cirrhinus</taxon>
    </lineage>
</organism>
<comment type="caution">
    <text evidence="1">The sequence shown here is derived from an EMBL/GenBank/DDBJ whole genome shotgun (WGS) entry which is preliminary data.</text>
</comment>
<evidence type="ECO:0000313" key="2">
    <source>
        <dbReference type="Proteomes" id="UP001529510"/>
    </source>
</evidence>
<protein>
    <submittedName>
        <fullName evidence="1">Uncharacterized protein</fullName>
    </submittedName>
</protein>
<sequence>FNSNDFMNFFTDKIDNFRNTITNVDSTASNMSNSFVTPKEKLQYFTAIGHEELNKLITVSKPTTCLLDPVPTKPGVTRLSPGGPVSLQSLAPTLIKHT</sequence>
<gene>
    <name evidence="1" type="ORF">M9458_051155</name>
</gene>
<evidence type="ECO:0000313" key="1">
    <source>
        <dbReference type="EMBL" id="KAL0153541.1"/>
    </source>
</evidence>
<dbReference type="EMBL" id="JAMKFB020000090">
    <property type="protein sequence ID" value="KAL0153541.1"/>
    <property type="molecule type" value="Genomic_DNA"/>
</dbReference>
<dbReference type="Proteomes" id="UP001529510">
    <property type="component" value="Unassembled WGS sequence"/>
</dbReference>
<accession>A0ABD0MY89</accession>
<name>A0ABD0MY89_CIRMR</name>
<dbReference type="AlphaFoldDB" id="A0ABD0MY89"/>
<proteinExistence type="predicted"/>
<feature type="non-terminal residue" evidence="1">
    <location>
        <position position="1"/>
    </location>
</feature>